<dbReference type="OrthoDB" id="9780765at2"/>
<dbReference type="InterPro" id="IPR000639">
    <property type="entry name" value="Epox_hydrolase-like"/>
</dbReference>
<name>A0A1N7J328_9GAMM</name>
<dbReference type="GO" id="GO:0003824">
    <property type="term" value="F:catalytic activity"/>
    <property type="evidence" value="ECO:0007669"/>
    <property type="project" value="InterPro"/>
</dbReference>
<dbReference type="Proteomes" id="UP000185639">
    <property type="component" value="Unassembled WGS sequence"/>
</dbReference>
<dbReference type="PANTHER" id="PTHR43194">
    <property type="entry name" value="HYDROLASE ALPHA/BETA FOLD FAMILY"/>
    <property type="match status" value="1"/>
</dbReference>
<dbReference type="SUPFAM" id="SSF53474">
    <property type="entry name" value="alpha/beta-Hydrolases"/>
    <property type="match status" value="1"/>
</dbReference>
<organism evidence="2 3">
    <name type="scientific">Thalassolituus maritimus</name>
    <dbReference type="NCBI Taxonomy" id="484498"/>
    <lineage>
        <taxon>Bacteria</taxon>
        <taxon>Pseudomonadati</taxon>
        <taxon>Pseudomonadota</taxon>
        <taxon>Gammaproteobacteria</taxon>
        <taxon>Oceanospirillales</taxon>
        <taxon>Oceanospirillaceae</taxon>
        <taxon>Thalassolituus</taxon>
    </lineage>
</organism>
<proteinExistence type="predicted"/>
<gene>
    <name evidence="2" type="ORF">SAMN05421686_101296</name>
</gene>
<dbReference type="Pfam" id="PF00561">
    <property type="entry name" value="Abhydrolase_1"/>
    <property type="match status" value="1"/>
</dbReference>
<protein>
    <submittedName>
        <fullName evidence="2">Pimeloyl-ACP methyl ester carboxylesterase</fullName>
    </submittedName>
</protein>
<dbReference type="InterPro" id="IPR050228">
    <property type="entry name" value="Carboxylesterase_BioH"/>
</dbReference>
<dbReference type="Gene3D" id="3.40.50.1820">
    <property type="entry name" value="alpha/beta hydrolase"/>
    <property type="match status" value="1"/>
</dbReference>
<accession>A0A1N7J328</accession>
<dbReference type="EMBL" id="FTOH01000001">
    <property type="protein sequence ID" value="SIS43646.1"/>
    <property type="molecule type" value="Genomic_DNA"/>
</dbReference>
<dbReference type="STRING" id="484498.SAMN05421686_101296"/>
<sequence length="349" mass="39964">MSLQIPTNTPLKKPPADYCPKGAERWFTIPGGKDTGKTMFYYDISVGGDEPEATIVLVHGNPETSYTYRYIRDELIRSERPLRIIAMDHIGFGLSDQADFEMVDMHHSENLIQLVRYLDLSEVTLCIHDWGGPIGVGAFIEDPYRVKNLMVMNTTIFPMPKQGYTYKNYPHPVLTWALFPRLYPAFAWGGVAATAVSSAEPQTALSLIRRATGNTLAHLCNSMSKTSPEYVWSQSLRSIANARSSMRNVKQTPRWGYGYRYMDESYGLQDNTEYYRNMQERVPRYWKNCPAAGVFGQWDPCGKDEVIAQWHDVLPRMKMATLKYPNVGHFVEEVKWKEISSEILRLNFS</sequence>
<dbReference type="RefSeq" id="WP_076513742.1">
    <property type="nucleotide sequence ID" value="NZ_FTOH01000001.1"/>
</dbReference>
<evidence type="ECO:0000259" key="1">
    <source>
        <dbReference type="Pfam" id="PF00561"/>
    </source>
</evidence>
<keyword evidence="3" id="KW-1185">Reference proteome</keyword>
<dbReference type="AlphaFoldDB" id="A0A1N7J328"/>
<feature type="domain" description="AB hydrolase-1" evidence="1">
    <location>
        <begin position="54"/>
        <end position="331"/>
    </location>
</feature>
<dbReference type="PANTHER" id="PTHR43194:SF2">
    <property type="entry name" value="PEROXISOMAL MEMBRANE PROTEIN LPX1"/>
    <property type="match status" value="1"/>
</dbReference>
<dbReference type="PRINTS" id="PR00412">
    <property type="entry name" value="EPOXHYDRLASE"/>
</dbReference>
<evidence type="ECO:0000313" key="2">
    <source>
        <dbReference type="EMBL" id="SIS43646.1"/>
    </source>
</evidence>
<dbReference type="InterPro" id="IPR000073">
    <property type="entry name" value="AB_hydrolase_1"/>
</dbReference>
<dbReference type="InterPro" id="IPR029058">
    <property type="entry name" value="AB_hydrolase_fold"/>
</dbReference>
<evidence type="ECO:0000313" key="3">
    <source>
        <dbReference type="Proteomes" id="UP000185639"/>
    </source>
</evidence>
<reference evidence="3" key="1">
    <citation type="submission" date="2017-01" db="EMBL/GenBank/DDBJ databases">
        <authorList>
            <person name="Varghese N."/>
            <person name="Submissions S."/>
        </authorList>
    </citation>
    <scope>NUCLEOTIDE SEQUENCE [LARGE SCALE GENOMIC DNA]</scope>
    <source>
        <strain evidence="3">DSM 24913</strain>
    </source>
</reference>